<dbReference type="EMBL" id="MJAO01000006">
    <property type="protein sequence ID" value="OKB67290.1"/>
    <property type="molecule type" value="Genomic_DNA"/>
</dbReference>
<proteinExistence type="predicted"/>
<organism evidence="1 2">
    <name type="scientific">Serratia marcescens</name>
    <dbReference type="NCBI Taxonomy" id="615"/>
    <lineage>
        <taxon>Bacteria</taxon>
        <taxon>Pseudomonadati</taxon>
        <taxon>Pseudomonadota</taxon>
        <taxon>Gammaproteobacteria</taxon>
        <taxon>Enterobacterales</taxon>
        <taxon>Yersiniaceae</taxon>
        <taxon>Serratia</taxon>
    </lineage>
</organism>
<gene>
    <name evidence="1" type="ORF">BHU62_07300</name>
</gene>
<evidence type="ECO:0000313" key="2">
    <source>
        <dbReference type="Proteomes" id="UP000185770"/>
    </source>
</evidence>
<name>A0A1Q4P2C9_SERMA</name>
<comment type="caution">
    <text evidence="1">The sequence shown here is derived from an EMBL/GenBank/DDBJ whole genome shotgun (WGS) entry which is preliminary data.</text>
</comment>
<dbReference type="RefSeq" id="WP_073531351.1">
    <property type="nucleotide sequence ID" value="NZ_MJAO01000006.1"/>
</dbReference>
<evidence type="ECO:0000313" key="1">
    <source>
        <dbReference type="EMBL" id="OKB67290.1"/>
    </source>
</evidence>
<protein>
    <submittedName>
        <fullName evidence="1">Uncharacterized protein</fullName>
    </submittedName>
</protein>
<dbReference type="OrthoDB" id="9922854at2"/>
<accession>A0A1Q4P2C9</accession>
<dbReference type="Proteomes" id="UP000185770">
    <property type="component" value="Unassembled WGS sequence"/>
</dbReference>
<reference evidence="1 2" key="1">
    <citation type="submission" date="2016-09" db="EMBL/GenBank/DDBJ databases">
        <title>Serratia marcescens MSU-97 and epiphytic antimycotic-producing bacteria.</title>
        <authorList>
            <person name="Matilla M.A."/>
        </authorList>
    </citation>
    <scope>NUCLEOTIDE SEQUENCE [LARGE SCALE GENOMIC DNA]</scope>
    <source>
        <strain evidence="1 2">MSU-97</strain>
    </source>
</reference>
<sequence length="124" mass="13170">MIKDISNMAEAERGVMGTMKARAELKSAAFSEILGAADGKAQQNKANPLSRITAHTVQNMTALFASAPKAAVTHAAAADTLSFEQRATLTESAELLQTRTNYLRMALQLHNPGTAFSAPALLKL</sequence>
<dbReference type="AlphaFoldDB" id="A0A1Q4P2C9"/>